<keyword evidence="11 15" id="KW-0175">Coiled coil</keyword>
<dbReference type="GO" id="GO:0033503">
    <property type="term" value="C:HULC complex"/>
    <property type="evidence" value="ECO:0007669"/>
    <property type="project" value="TreeGrafter"/>
</dbReference>
<evidence type="ECO:0000259" key="18">
    <source>
        <dbReference type="PROSITE" id="PS50089"/>
    </source>
</evidence>
<evidence type="ECO:0000256" key="17">
    <source>
        <dbReference type="SAM" id="MobiDB-lite"/>
    </source>
</evidence>
<evidence type="ECO:0000256" key="14">
    <source>
        <dbReference type="PROSITE-ProRule" id="PRU00175"/>
    </source>
</evidence>
<dbReference type="InterPro" id="IPR018957">
    <property type="entry name" value="Znf_C3HC4_RING-type"/>
</dbReference>
<organism evidence="19 20">
    <name type="scientific">Zymoseptoria tritici ST99CH_1A5</name>
    <dbReference type="NCBI Taxonomy" id="1276529"/>
    <lineage>
        <taxon>Eukaryota</taxon>
        <taxon>Fungi</taxon>
        <taxon>Dikarya</taxon>
        <taxon>Ascomycota</taxon>
        <taxon>Pezizomycotina</taxon>
        <taxon>Dothideomycetes</taxon>
        <taxon>Dothideomycetidae</taxon>
        <taxon>Mycosphaerellales</taxon>
        <taxon>Mycosphaerellaceae</taxon>
        <taxon>Zymoseptoria</taxon>
    </lineage>
</organism>
<feature type="region of interest" description="Disordered" evidence="17">
    <location>
        <begin position="244"/>
        <end position="274"/>
    </location>
</feature>
<dbReference type="Proteomes" id="UP000215453">
    <property type="component" value="Chromosome 8"/>
</dbReference>
<accession>A0A1Y6LV28</accession>
<dbReference type="Gene3D" id="3.30.40.10">
    <property type="entry name" value="Zinc/RING finger domain, C3HC4 (zinc finger)"/>
    <property type="match status" value="1"/>
</dbReference>
<keyword evidence="7 14" id="KW-0863">Zinc-finger</keyword>
<evidence type="ECO:0000256" key="4">
    <source>
        <dbReference type="ARBA" id="ARBA00005555"/>
    </source>
</evidence>
<evidence type="ECO:0000256" key="1">
    <source>
        <dbReference type="ARBA" id="ARBA00000900"/>
    </source>
</evidence>
<dbReference type="AlphaFoldDB" id="A0A1Y6LV28"/>
<feature type="coiled-coil region" evidence="16">
    <location>
        <begin position="63"/>
        <end position="90"/>
    </location>
</feature>
<feature type="compositionally biased region" description="Basic and acidic residues" evidence="17">
    <location>
        <begin position="40"/>
        <end position="61"/>
    </location>
</feature>
<proteinExistence type="inferred from homology"/>
<keyword evidence="9 15" id="KW-0862">Zinc</keyword>
<evidence type="ECO:0000256" key="7">
    <source>
        <dbReference type="ARBA" id="ARBA00022771"/>
    </source>
</evidence>
<keyword evidence="10 15" id="KW-0156">Chromatin regulator</keyword>
<evidence type="ECO:0000256" key="13">
    <source>
        <dbReference type="ARBA" id="ARBA00059679"/>
    </source>
</evidence>
<dbReference type="SUPFAM" id="SSF57850">
    <property type="entry name" value="RING/U-box"/>
    <property type="match status" value="1"/>
</dbReference>
<dbReference type="Pfam" id="PF08647">
    <property type="entry name" value="BRE1"/>
    <property type="match status" value="1"/>
</dbReference>
<dbReference type="InterPro" id="IPR001841">
    <property type="entry name" value="Znf_RING"/>
</dbReference>
<evidence type="ECO:0000256" key="5">
    <source>
        <dbReference type="ARBA" id="ARBA00022679"/>
    </source>
</evidence>
<dbReference type="EC" id="2.3.2.27" evidence="15"/>
<evidence type="ECO:0000313" key="20">
    <source>
        <dbReference type="Proteomes" id="UP000215453"/>
    </source>
</evidence>
<evidence type="ECO:0000256" key="9">
    <source>
        <dbReference type="ARBA" id="ARBA00022833"/>
    </source>
</evidence>
<comment type="catalytic activity">
    <reaction evidence="1 15">
        <text>S-ubiquitinyl-[E2 ubiquitin-conjugating enzyme]-L-cysteine + [acceptor protein]-L-lysine = [E2 ubiquitin-conjugating enzyme]-L-cysteine + N(6)-ubiquitinyl-[acceptor protein]-L-lysine.</text>
        <dbReference type="EC" id="2.3.2.27"/>
    </reaction>
</comment>
<dbReference type="GO" id="GO:0005634">
    <property type="term" value="C:nucleus"/>
    <property type="evidence" value="ECO:0007669"/>
    <property type="project" value="UniProtKB-SubCell"/>
</dbReference>
<dbReference type="InterPro" id="IPR013083">
    <property type="entry name" value="Znf_RING/FYVE/PHD"/>
</dbReference>
<evidence type="ECO:0000256" key="16">
    <source>
        <dbReference type="SAM" id="Coils"/>
    </source>
</evidence>
<evidence type="ECO:0000256" key="10">
    <source>
        <dbReference type="ARBA" id="ARBA00022853"/>
    </source>
</evidence>
<dbReference type="Pfam" id="PF00097">
    <property type="entry name" value="zf-C3HC4"/>
    <property type="match status" value="1"/>
</dbReference>
<sequence length="736" mass="82884">MPATKALHPTIPSLDKVEMEDRKRALIADVDDLAPSRKRLKDENGSTMRMDEQKERDVEDYQKDAILRQMKEYKRQKKDADDQLSDLQKKARYHNDHLRTIDAWWAQLLDEVRVLASEMLPTPPPSATATAGEEMYKSALQFEDSEAFSEHLKARSGSIKDAITDLFGRLPSASSDVEDLRKQLNELLAKEKEHAVELRRTIDEKDSMYDRLEQAMGRYMIAERKLDRVKSAQVQKLEKQAIMGGNAGNVSPTTAKSSATPKREHNDTNGDVENGAASAEVELARKEAVAAAEKQKAQLEEIEVENERLTNELSAARTKLASLTDDSYAETSLFKTFKSQHEDVIKRVNDLEATNVQLREEAKKLQAERTSYRVQLDDESRDHSLDNEATAARAETDLARIRHVRDQLGAEISILKAGEDNSRNAHKQALELAEARDLRIGALESHVQRLELQLGEAEAKEAEDIDHADVDSLKSKLRTLTSQYALLSNELPSMEAAWKKTQVLATKKLEEIGAWEEEKSRLQAEKAKADQKYFAAMKAKDMKEAELRQLKSQNARSSEMVATLKDTDSKTKELCTNYERQLAEAKDGLTKLESQHRISEQKLKEATTSVEGFRKSVDELKTAVGAKDKENLANAKAKREAELELEKTKVRLDDAKKQYEALKKSKAAISNTNSDDWRKVAICPICTSNIRDTVIKLCGHVFCSSCVNKLIADRRRKCPSCGRAFGNGDHMHIVLA</sequence>
<feature type="coiled-coil region" evidence="16">
    <location>
        <begin position="440"/>
        <end position="609"/>
    </location>
</feature>
<dbReference type="Pfam" id="PF26095">
    <property type="entry name" value="CC_Bre1"/>
    <property type="match status" value="1"/>
</dbReference>
<evidence type="ECO:0000256" key="12">
    <source>
        <dbReference type="ARBA" id="ARBA00023242"/>
    </source>
</evidence>
<dbReference type="InterPro" id="IPR013956">
    <property type="entry name" value="E3_ubiquit_lig_Bre1"/>
</dbReference>
<dbReference type="GO" id="GO:0006325">
    <property type="term" value="P:chromatin organization"/>
    <property type="evidence" value="ECO:0007669"/>
    <property type="project" value="UniProtKB-KW"/>
</dbReference>
<evidence type="ECO:0000256" key="3">
    <source>
        <dbReference type="ARBA" id="ARBA00004906"/>
    </source>
</evidence>
<dbReference type="PANTHER" id="PTHR23163">
    <property type="entry name" value="RING FINGER PROTEIN-RELATED"/>
    <property type="match status" value="1"/>
</dbReference>
<evidence type="ECO:0000256" key="15">
    <source>
        <dbReference type="RuleBase" id="RU365038"/>
    </source>
</evidence>
<evidence type="ECO:0000256" key="6">
    <source>
        <dbReference type="ARBA" id="ARBA00022723"/>
    </source>
</evidence>
<dbReference type="GO" id="GO:0008270">
    <property type="term" value="F:zinc ion binding"/>
    <property type="evidence" value="ECO:0007669"/>
    <property type="project" value="UniProtKB-KW"/>
</dbReference>
<reference evidence="19 20" key="1">
    <citation type="submission" date="2016-10" db="EMBL/GenBank/DDBJ databases">
        <authorList>
            <person name="Varghese N."/>
        </authorList>
    </citation>
    <scope>NUCLEOTIDE SEQUENCE [LARGE SCALE GENOMIC DNA]</scope>
</reference>
<feature type="coiled-coil region" evidence="16">
    <location>
        <begin position="638"/>
        <end position="672"/>
    </location>
</feature>
<dbReference type="PROSITE" id="PS00518">
    <property type="entry name" value="ZF_RING_1"/>
    <property type="match status" value="1"/>
</dbReference>
<comment type="subcellular location">
    <subcellularLocation>
        <location evidence="2 15">Nucleus</location>
    </subcellularLocation>
</comment>
<keyword evidence="5 15" id="KW-0808">Transferase</keyword>
<comment type="similarity">
    <text evidence="4 15">Belongs to the BRE1 family.</text>
</comment>
<comment type="pathway">
    <text evidence="3 15">Protein modification; protein ubiquitination.</text>
</comment>
<feature type="coiled-coil region" evidence="16">
    <location>
        <begin position="170"/>
        <end position="232"/>
    </location>
</feature>
<dbReference type="EMBL" id="LT882683">
    <property type="protein sequence ID" value="SMY27310.1"/>
    <property type="molecule type" value="Genomic_DNA"/>
</dbReference>
<keyword evidence="6 15" id="KW-0479">Metal-binding</keyword>
<evidence type="ECO:0000256" key="8">
    <source>
        <dbReference type="ARBA" id="ARBA00022786"/>
    </source>
</evidence>
<gene>
    <name evidence="19" type="ORF">ZT1A5_G8754</name>
</gene>
<dbReference type="GO" id="GO:0061630">
    <property type="term" value="F:ubiquitin protein ligase activity"/>
    <property type="evidence" value="ECO:0007669"/>
    <property type="project" value="UniProtKB-EC"/>
</dbReference>
<keyword evidence="12 15" id="KW-0539">Nucleus</keyword>
<name>A0A1Y6LV28_ZYMTR</name>
<feature type="domain" description="RING-type" evidence="18">
    <location>
        <begin position="683"/>
        <end position="721"/>
    </location>
</feature>
<feature type="coiled-coil region" evidence="16">
    <location>
        <begin position="276"/>
        <end position="382"/>
    </location>
</feature>
<evidence type="ECO:0000256" key="2">
    <source>
        <dbReference type="ARBA" id="ARBA00004123"/>
    </source>
</evidence>
<dbReference type="SMART" id="SM00184">
    <property type="entry name" value="RING"/>
    <property type="match status" value="1"/>
</dbReference>
<feature type="compositionally biased region" description="Polar residues" evidence="17">
    <location>
        <begin position="248"/>
        <end position="260"/>
    </location>
</feature>
<dbReference type="GO" id="GO:0016567">
    <property type="term" value="P:protein ubiquitination"/>
    <property type="evidence" value="ECO:0007669"/>
    <property type="project" value="UniProtKB-UniRule"/>
</dbReference>
<feature type="region of interest" description="Disordered" evidence="17">
    <location>
        <begin position="32"/>
        <end position="61"/>
    </location>
</feature>
<comment type="function">
    <text evidence="13">E3 ubiquitin-protein ligase that mediates monoubiquitination of histone H2B to form H2BK123ub1. H2BK123ub1 gives a specific tag for epigenetic transcriptional activation and is also a prerequisite for H3K4me and H3K79me formation.</text>
</comment>
<dbReference type="PANTHER" id="PTHR23163:SF0">
    <property type="entry name" value="E3 UBIQUITIN-PROTEIN LIGASE BRE1"/>
    <property type="match status" value="1"/>
</dbReference>
<dbReference type="InterPro" id="IPR017907">
    <property type="entry name" value="Znf_RING_CS"/>
</dbReference>
<dbReference type="InterPro" id="IPR058643">
    <property type="entry name" value="BRE1-like_CC"/>
</dbReference>
<keyword evidence="8 15" id="KW-0833">Ubl conjugation pathway</keyword>
<evidence type="ECO:0000256" key="11">
    <source>
        <dbReference type="ARBA" id="ARBA00023054"/>
    </source>
</evidence>
<evidence type="ECO:0000313" key="19">
    <source>
        <dbReference type="EMBL" id="SMY27310.1"/>
    </source>
</evidence>
<protein>
    <recommendedName>
        <fullName evidence="15">E3 ubiquitin protein ligase</fullName>
        <ecNumber evidence="15">2.3.2.27</ecNumber>
    </recommendedName>
</protein>
<dbReference type="UniPathway" id="UPA00143"/>
<dbReference type="PROSITE" id="PS50089">
    <property type="entry name" value="ZF_RING_2"/>
    <property type="match status" value="1"/>
</dbReference>
<dbReference type="CDD" id="cd16499">
    <property type="entry name" value="RING-HC_Bre1-like"/>
    <property type="match status" value="1"/>
</dbReference>